<reference evidence="2 3" key="1">
    <citation type="submission" date="2014-03" db="EMBL/GenBank/DDBJ databases">
        <title>Genomics of Bifidobacteria.</title>
        <authorList>
            <person name="Ventura M."/>
            <person name="Milani C."/>
            <person name="Lugli G.A."/>
        </authorList>
    </citation>
    <scope>NUCLEOTIDE SEQUENCE [LARGE SCALE GENOMIC DNA]</scope>
    <source>
        <strain evidence="2 3">LMG 10738</strain>
    </source>
</reference>
<organism evidence="2 3">
    <name type="scientific">Bifidobacterium cuniculi</name>
    <dbReference type="NCBI Taxonomy" id="1688"/>
    <lineage>
        <taxon>Bacteria</taxon>
        <taxon>Bacillati</taxon>
        <taxon>Actinomycetota</taxon>
        <taxon>Actinomycetes</taxon>
        <taxon>Bifidobacteriales</taxon>
        <taxon>Bifidobacteriaceae</taxon>
        <taxon>Bifidobacterium</taxon>
    </lineage>
</organism>
<gene>
    <name evidence="2" type="ORF">BCUN_0399</name>
</gene>
<evidence type="ECO:0000313" key="2">
    <source>
        <dbReference type="EMBL" id="KFI65901.1"/>
    </source>
</evidence>
<feature type="region of interest" description="Disordered" evidence="1">
    <location>
        <begin position="394"/>
        <end position="431"/>
    </location>
</feature>
<comment type="caution">
    <text evidence="2">The sequence shown here is derived from an EMBL/GenBank/DDBJ whole genome shotgun (WGS) entry which is preliminary data.</text>
</comment>
<dbReference type="AlphaFoldDB" id="A0A087B4F1"/>
<dbReference type="STRING" id="1688.BCUN_0399"/>
<feature type="compositionally biased region" description="Polar residues" evidence="1">
    <location>
        <begin position="400"/>
        <end position="414"/>
    </location>
</feature>
<proteinExistence type="predicted"/>
<name>A0A087B4F1_9BIFI</name>
<dbReference type="Proteomes" id="UP000029067">
    <property type="component" value="Unassembled WGS sequence"/>
</dbReference>
<keyword evidence="3" id="KW-1185">Reference proteome</keyword>
<dbReference type="OrthoDB" id="9765386at2"/>
<accession>A0A087B4F1</accession>
<dbReference type="NCBIfam" id="TIGR01537">
    <property type="entry name" value="portal_HK97"/>
    <property type="match status" value="1"/>
</dbReference>
<dbReference type="Pfam" id="PF04860">
    <property type="entry name" value="Phage_portal"/>
    <property type="match status" value="1"/>
</dbReference>
<protein>
    <submittedName>
        <fullName evidence="2">Phage portal protein</fullName>
    </submittedName>
</protein>
<dbReference type="RefSeq" id="WP_051920489.1">
    <property type="nucleotide sequence ID" value="NZ_JGYV01000001.1"/>
</dbReference>
<dbReference type="EMBL" id="JGYV01000001">
    <property type="protein sequence ID" value="KFI65901.1"/>
    <property type="molecule type" value="Genomic_DNA"/>
</dbReference>
<feature type="compositionally biased region" description="Acidic residues" evidence="1">
    <location>
        <begin position="418"/>
        <end position="431"/>
    </location>
</feature>
<dbReference type="eggNOG" id="COG4695">
    <property type="taxonomic scope" value="Bacteria"/>
</dbReference>
<dbReference type="InterPro" id="IPR006944">
    <property type="entry name" value="Phage/GTA_portal"/>
</dbReference>
<dbReference type="InterPro" id="IPR006427">
    <property type="entry name" value="Portal_HK97"/>
</dbReference>
<sequence length="431" mass="47665">MARAIFQTNGELGAWLEQGEVNIVDPPSSLWDYDPDAFNADGIESHPLREVTDFIATHIAALPIKLYRRLPDGSRERVRGHPLADLLHDPTGNPAIPAYAFWLSLIMDGLLADRFLALPITKQDGTVHLKRIPPRRWSVVHDDFDEITGIRLQVQGHTEKLKIHETSMLLSVGYAFTGAGGMPKRKRLKAILDEYKASIEFRKAVNERGLQAPLVIERDRPWPSETSADRFRASMRAFVHGGAAAGGGMVLEDGMKATQLDAFKPIDVADLDARDKVKVDVANAYGIPPELVGIREGNFSNLAAFKQMLYGTYLDPYITSFEQALNMCLLPMMASYHKALYIEVDRDGQLRGDPVQQYSALSTATGRPFLTTNEARELLNRPNLPEGDGLVTPLNVLIGGQTSPQDGQTESRGTPTDEPPDIQDDDERSTP</sequence>
<evidence type="ECO:0000313" key="3">
    <source>
        <dbReference type="Proteomes" id="UP000029067"/>
    </source>
</evidence>
<evidence type="ECO:0000256" key="1">
    <source>
        <dbReference type="SAM" id="MobiDB-lite"/>
    </source>
</evidence>